<keyword evidence="1" id="KW-1133">Transmembrane helix</keyword>
<dbReference type="AlphaFoldDB" id="A0A1G6VPF7"/>
<feature type="transmembrane region" description="Helical" evidence="1">
    <location>
        <begin position="6"/>
        <end position="24"/>
    </location>
</feature>
<keyword evidence="4" id="KW-1185">Reference proteome</keyword>
<dbReference type="GO" id="GO:0004175">
    <property type="term" value="F:endopeptidase activity"/>
    <property type="evidence" value="ECO:0007669"/>
    <property type="project" value="UniProtKB-ARBA"/>
</dbReference>
<dbReference type="STRING" id="641691.SAMN05421636_10119"/>
<dbReference type="OrthoDB" id="877230at2"/>
<feature type="transmembrane region" description="Helical" evidence="1">
    <location>
        <begin position="200"/>
        <end position="217"/>
    </location>
</feature>
<dbReference type="InterPro" id="IPR003675">
    <property type="entry name" value="Rce1/LyrA-like_dom"/>
</dbReference>
<feature type="transmembrane region" description="Helical" evidence="1">
    <location>
        <begin position="102"/>
        <end position="121"/>
    </location>
</feature>
<evidence type="ECO:0000313" key="4">
    <source>
        <dbReference type="Proteomes" id="UP000199109"/>
    </source>
</evidence>
<organism evidence="3 4">
    <name type="scientific">Pricia antarctica</name>
    <dbReference type="NCBI Taxonomy" id="641691"/>
    <lineage>
        <taxon>Bacteria</taxon>
        <taxon>Pseudomonadati</taxon>
        <taxon>Bacteroidota</taxon>
        <taxon>Flavobacteriia</taxon>
        <taxon>Flavobacteriales</taxon>
        <taxon>Flavobacteriaceae</taxon>
        <taxon>Pricia</taxon>
    </lineage>
</organism>
<accession>A0A1G6VPF7</accession>
<proteinExistence type="predicted"/>
<name>A0A1G6VPF7_9FLAO</name>
<dbReference type="Pfam" id="PF02517">
    <property type="entry name" value="Rce1-like"/>
    <property type="match status" value="1"/>
</dbReference>
<evidence type="ECO:0000259" key="2">
    <source>
        <dbReference type="Pfam" id="PF02517"/>
    </source>
</evidence>
<dbReference type="EMBL" id="FNAO01000001">
    <property type="protein sequence ID" value="SDD55478.1"/>
    <property type="molecule type" value="Genomic_DNA"/>
</dbReference>
<feature type="transmembrane region" description="Helical" evidence="1">
    <location>
        <begin position="61"/>
        <end position="81"/>
    </location>
</feature>
<dbReference type="GO" id="GO:0080120">
    <property type="term" value="P:CAAX-box protein maturation"/>
    <property type="evidence" value="ECO:0007669"/>
    <property type="project" value="UniProtKB-ARBA"/>
</dbReference>
<feature type="transmembrane region" description="Helical" evidence="1">
    <location>
        <begin position="168"/>
        <end position="188"/>
    </location>
</feature>
<dbReference type="RefSeq" id="WP_091864531.1">
    <property type="nucleotide sequence ID" value="NZ_FNAO01000001.1"/>
</dbReference>
<evidence type="ECO:0000313" key="3">
    <source>
        <dbReference type="EMBL" id="SDD55478.1"/>
    </source>
</evidence>
<feature type="domain" description="CAAX prenyl protease 2/Lysostaphin resistance protein A-like" evidence="2">
    <location>
        <begin position="134"/>
        <end position="237"/>
    </location>
</feature>
<feature type="transmembrane region" description="Helical" evidence="1">
    <location>
        <begin position="31"/>
        <end position="49"/>
    </location>
</feature>
<keyword evidence="1" id="KW-0812">Transmembrane</keyword>
<keyword evidence="1" id="KW-0472">Membrane</keyword>
<feature type="transmembrane region" description="Helical" evidence="1">
    <location>
        <begin position="133"/>
        <end position="156"/>
    </location>
</feature>
<reference evidence="3 4" key="1">
    <citation type="submission" date="2016-10" db="EMBL/GenBank/DDBJ databases">
        <authorList>
            <person name="de Groot N.N."/>
        </authorList>
    </citation>
    <scope>NUCLEOTIDE SEQUENCE [LARGE SCALE GENOMIC DNA]</scope>
    <source>
        <strain evidence="3 4">DSM 23421</strain>
    </source>
</reference>
<protein>
    <recommendedName>
        <fullName evidence="2">CAAX prenyl protease 2/Lysostaphin resistance protein A-like domain-containing protein</fullName>
    </recommendedName>
</protein>
<dbReference type="Proteomes" id="UP000199109">
    <property type="component" value="Unassembled WGS sequence"/>
</dbReference>
<evidence type="ECO:0000256" key="1">
    <source>
        <dbReference type="SAM" id="Phobius"/>
    </source>
</evidence>
<sequence>MPLWTPLLHLGIILPLLIVAQIFSKKTNPKYLILFAGYFLLDSYLRIFGSQYLKLDFLHLNWNWSGAFLALVLALIFVLYHSKQIREDIGFTTKFNKRTLKLGIWIFLGFLLFDFIFKMIIFPKGGEFNLEQFGFQATMPGFSEEIVYRGILLWILSKAFAPSKKIKGMMFGWGFIIVTFTFAMVHGVALTETMEIKIDYITIAYITLITSLSLGILRKFSGNLIFPTVGHNFVNLMSFFIRLV</sequence>
<gene>
    <name evidence="3" type="ORF">SAMN05421636_10119</name>
</gene>